<sequence length="79" mass="9197">KVNNLFLDDRYRKEPYLIAHGKGDKDRTIPLTFEMALTLSSFIKGKRADESVFGLKTKRYRRIVTHRANSSNIRDVLTL</sequence>
<organism evidence="1">
    <name type="scientific">marine sediment metagenome</name>
    <dbReference type="NCBI Taxonomy" id="412755"/>
    <lineage>
        <taxon>unclassified sequences</taxon>
        <taxon>metagenomes</taxon>
        <taxon>ecological metagenomes</taxon>
    </lineage>
</organism>
<evidence type="ECO:0000313" key="1">
    <source>
        <dbReference type="EMBL" id="GAI57872.1"/>
    </source>
</evidence>
<dbReference type="AlphaFoldDB" id="X1PNJ6"/>
<comment type="caution">
    <text evidence="1">The sequence shown here is derived from an EMBL/GenBank/DDBJ whole genome shotgun (WGS) entry which is preliminary data.</text>
</comment>
<feature type="non-terminal residue" evidence="1">
    <location>
        <position position="1"/>
    </location>
</feature>
<dbReference type="EMBL" id="BARV01035560">
    <property type="protein sequence ID" value="GAI57872.1"/>
    <property type="molecule type" value="Genomic_DNA"/>
</dbReference>
<accession>X1PNJ6</accession>
<name>X1PNJ6_9ZZZZ</name>
<proteinExistence type="predicted"/>
<protein>
    <submittedName>
        <fullName evidence="1">Uncharacterized protein</fullName>
    </submittedName>
</protein>
<gene>
    <name evidence="1" type="ORF">S06H3_55461</name>
</gene>
<reference evidence="1" key="1">
    <citation type="journal article" date="2014" name="Front. Microbiol.">
        <title>High frequency of phylogenetically diverse reductive dehalogenase-homologous genes in deep subseafloor sedimentary metagenomes.</title>
        <authorList>
            <person name="Kawai M."/>
            <person name="Futagami T."/>
            <person name="Toyoda A."/>
            <person name="Takaki Y."/>
            <person name="Nishi S."/>
            <person name="Hori S."/>
            <person name="Arai W."/>
            <person name="Tsubouchi T."/>
            <person name="Morono Y."/>
            <person name="Uchiyama I."/>
            <person name="Ito T."/>
            <person name="Fujiyama A."/>
            <person name="Inagaki F."/>
            <person name="Takami H."/>
        </authorList>
    </citation>
    <scope>NUCLEOTIDE SEQUENCE</scope>
    <source>
        <strain evidence="1">Expedition CK06-06</strain>
    </source>
</reference>